<protein>
    <submittedName>
        <fullName evidence="1">Uncharacterized protein</fullName>
    </submittedName>
</protein>
<gene>
    <name evidence="1" type="ORF">SAMN04490178_10943</name>
</gene>
<sequence>MDEYKTAPDESIFLDLSPDEASLLFYVFGVAVSQSLTIDELNLLGNGLFEMAQVMLVIAAQRTLLNDAMSAKQEESDNQTKEEKSSQEWMAEIKKLQDQIELLQKQIDELRI</sequence>
<dbReference type="AlphaFoldDB" id="A0A1H8UMS1"/>
<proteinExistence type="predicted"/>
<dbReference type="Proteomes" id="UP000198847">
    <property type="component" value="Unassembled WGS sequence"/>
</dbReference>
<dbReference type="RefSeq" id="WP_245732303.1">
    <property type="nucleotide sequence ID" value="NZ_FODY01000009.1"/>
</dbReference>
<name>A0A1H8UMS1_9FIRM</name>
<keyword evidence="2" id="KW-1185">Reference proteome</keyword>
<accession>A0A1H8UMS1</accession>
<dbReference type="EMBL" id="FODY01000009">
    <property type="protein sequence ID" value="SEP04376.1"/>
    <property type="molecule type" value="Genomic_DNA"/>
</dbReference>
<organism evidence="1 2">
    <name type="scientific">Propionispora vibrioides</name>
    <dbReference type="NCBI Taxonomy" id="112903"/>
    <lineage>
        <taxon>Bacteria</taxon>
        <taxon>Bacillati</taxon>
        <taxon>Bacillota</taxon>
        <taxon>Negativicutes</taxon>
        <taxon>Selenomonadales</taxon>
        <taxon>Sporomusaceae</taxon>
        <taxon>Propionispora</taxon>
    </lineage>
</organism>
<reference evidence="1 2" key="1">
    <citation type="submission" date="2016-10" db="EMBL/GenBank/DDBJ databases">
        <authorList>
            <person name="de Groot N.N."/>
        </authorList>
    </citation>
    <scope>NUCLEOTIDE SEQUENCE [LARGE SCALE GENOMIC DNA]</scope>
    <source>
        <strain evidence="1 2">DSM 13305</strain>
    </source>
</reference>
<evidence type="ECO:0000313" key="2">
    <source>
        <dbReference type="Proteomes" id="UP000198847"/>
    </source>
</evidence>
<evidence type="ECO:0000313" key="1">
    <source>
        <dbReference type="EMBL" id="SEP04376.1"/>
    </source>
</evidence>